<proteinExistence type="predicted"/>
<evidence type="ECO:0000313" key="2">
    <source>
        <dbReference type="Proteomes" id="UP000002975"/>
    </source>
</evidence>
<keyword evidence="2" id="KW-1185">Reference proteome</keyword>
<reference evidence="1 2" key="1">
    <citation type="submission" date="2009-02" db="EMBL/GenBank/DDBJ databases">
        <title>The Genome Sequence of Fusobacterium sp. 3_1_5R.</title>
        <authorList>
            <consortium name="The Broad Institute Genome Sequencing Platform"/>
            <person name="Ward D."/>
            <person name="Young S.K."/>
            <person name="Kodira C.D."/>
            <person name="Zeng Q."/>
            <person name="Koehrsen M."/>
            <person name="Alvarado L."/>
            <person name="Berlin A."/>
            <person name="Borenstein D."/>
            <person name="Chen Z."/>
            <person name="Engels R."/>
            <person name="Freedman E."/>
            <person name="Gellesch M."/>
            <person name="Goldberg J."/>
            <person name="Griggs A."/>
            <person name="Gujja S."/>
            <person name="Heiman D."/>
            <person name="Hepburn T."/>
            <person name="Howarth C."/>
            <person name="Jen D."/>
            <person name="Larson L."/>
            <person name="Lewis B."/>
            <person name="Mehta T."/>
            <person name="Park D."/>
            <person name="Pearson M."/>
            <person name="Roberts A."/>
            <person name="Saif S."/>
            <person name="Shea T."/>
            <person name="Shenoy N."/>
            <person name="Sisk P."/>
            <person name="Stolte C."/>
            <person name="Sykes S."/>
            <person name="Walk T."/>
            <person name="White J."/>
            <person name="Yandava C."/>
            <person name="Allen-Vercoe E."/>
            <person name="Strauss J."/>
            <person name="Ambrose C."/>
            <person name="Lander E."/>
            <person name="Nusbaum C."/>
            <person name="Galagan J."/>
            <person name="Birren B."/>
        </authorList>
    </citation>
    <scope>NUCLEOTIDE SEQUENCE [LARGE SCALE GENOMIC DNA]</scope>
    <source>
        <strain evidence="1 2">3_1_5R</strain>
    </source>
</reference>
<evidence type="ECO:0000313" key="1">
    <source>
        <dbReference type="EMBL" id="EFS20963.1"/>
    </source>
</evidence>
<gene>
    <name evidence="1" type="ORF">FSBG_00460</name>
</gene>
<dbReference type="OrthoDB" id="5122730at2"/>
<sequence>MFLCILIPSSIFIKKLFLLLPRSTEKEKANVKAGSMIGQLERILIVILLLQNQYEAISFVLVAKSIARFKQLDDKEFAEKCLVGTLPSLLLSLVITLVVKKCFL</sequence>
<organism evidence="1 2">
    <name type="scientific">Fusobacterium gonidiaformans 3-1-5R</name>
    <dbReference type="NCBI Taxonomy" id="469605"/>
    <lineage>
        <taxon>Bacteria</taxon>
        <taxon>Fusobacteriati</taxon>
        <taxon>Fusobacteriota</taxon>
        <taxon>Fusobacteriia</taxon>
        <taxon>Fusobacteriales</taxon>
        <taxon>Fusobacteriaceae</taxon>
        <taxon>Fusobacterium</taxon>
    </lineage>
</organism>
<protein>
    <submittedName>
        <fullName evidence="1">Uncharacterized protein</fullName>
    </submittedName>
</protein>
<accession>E5BFT2</accession>
<dbReference type="EMBL" id="GG657971">
    <property type="protein sequence ID" value="EFS20963.1"/>
    <property type="molecule type" value="Genomic_DNA"/>
</dbReference>
<dbReference type="Proteomes" id="UP000002975">
    <property type="component" value="Unassembled WGS sequence"/>
</dbReference>
<dbReference type="BioCyc" id="FSP469605-HMP:GTSP-463-MONOMER"/>
<dbReference type="AlphaFoldDB" id="E5BFT2"/>
<name>E5BFT2_9FUSO</name>
<dbReference type="HOGENOM" id="CLU_2464584_0_0_0"/>